<dbReference type="SUPFAM" id="SSF52540">
    <property type="entry name" value="P-loop containing nucleoside triphosphate hydrolases"/>
    <property type="match status" value="1"/>
</dbReference>
<feature type="non-terminal residue" evidence="5">
    <location>
        <position position="1"/>
    </location>
</feature>
<dbReference type="InterPro" id="IPR042197">
    <property type="entry name" value="Apaf_helical"/>
</dbReference>
<evidence type="ECO:0000256" key="3">
    <source>
        <dbReference type="ARBA" id="ARBA00022821"/>
    </source>
</evidence>
<evidence type="ECO:0000313" key="5">
    <source>
        <dbReference type="EMBL" id="ABR37219.1"/>
    </source>
</evidence>
<dbReference type="PANTHER" id="PTHR36766">
    <property type="entry name" value="PLANT BROAD-SPECTRUM MILDEW RESISTANCE PROTEIN RPW8"/>
    <property type="match status" value="1"/>
</dbReference>
<evidence type="ECO:0000256" key="1">
    <source>
        <dbReference type="ARBA" id="ARBA00004474"/>
    </source>
</evidence>
<dbReference type="GO" id="GO:0043531">
    <property type="term" value="F:ADP binding"/>
    <property type="evidence" value="ECO:0007669"/>
    <property type="project" value="InterPro"/>
</dbReference>
<dbReference type="GO" id="GO:0009536">
    <property type="term" value="C:plastid"/>
    <property type="evidence" value="ECO:0007669"/>
    <property type="project" value="UniProtKB-SubCell"/>
</dbReference>
<keyword evidence="2" id="KW-0433">Leucine-rich repeat</keyword>
<evidence type="ECO:0000259" key="4">
    <source>
        <dbReference type="Pfam" id="PF00931"/>
    </source>
</evidence>
<sequence>GGVGKTTLAKKVYDDPLIMSQFDTRAWAVVSQEYQYKEMLIHLLHCTDPTTTKLYSEDCGKLKAELRKRLLGRRYLLVIDDIWSHEPWDQIFQCFPNNINGSRILITTREKTEAEYAVQSSEGRYIHSSRFLDTQESRDLFETKVFGGKHSCKPEFEPIGRCIVKKCQGLPLAW</sequence>
<comment type="subcellular location">
    <subcellularLocation>
        <location evidence="1">Plastid</location>
    </subcellularLocation>
</comment>
<reference evidence="5" key="1">
    <citation type="submission" date="2007-05" db="EMBL/GenBank/DDBJ databases">
        <title>Resistance gene analogs (RGAs) from sweet potato.</title>
        <authorList>
            <person name="Qu M.Y."/>
            <person name="Zha X.D."/>
            <person name="Wang Y."/>
        </authorList>
    </citation>
    <scope>NUCLEOTIDE SEQUENCE</scope>
    <source>
        <strain evidence="5">169</strain>
    </source>
</reference>
<keyword evidence="3" id="KW-0611">Plant defense</keyword>
<protein>
    <submittedName>
        <fullName evidence="5">NBS-LRR type disease resistance protein</fullName>
    </submittedName>
</protein>
<name>A6YQV0_IPOBA</name>
<dbReference type="Gene3D" id="3.40.50.300">
    <property type="entry name" value="P-loop containing nucleotide triphosphate hydrolases"/>
    <property type="match status" value="1"/>
</dbReference>
<dbReference type="AlphaFoldDB" id="A6YQV0"/>
<dbReference type="PANTHER" id="PTHR36766:SF52">
    <property type="entry name" value="LATE BLIGHT RESISTANCE PROTEIN HOMOLOG R1B-8"/>
    <property type="match status" value="1"/>
</dbReference>
<proteinExistence type="predicted"/>
<accession>A6YQV0</accession>
<dbReference type="Gene3D" id="1.10.8.430">
    <property type="entry name" value="Helical domain of apoptotic protease-activating factors"/>
    <property type="match status" value="1"/>
</dbReference>
<feature type="non-terminal residue" evidence="5">
    <location>
        <position position="174"/>
    </location>
</feature>
<dbReference type="InterPro" id="IPR027417">
    <property type="entry name" value="P-loop_NTPase"/>
</dbReference>
<dbReference type="Pfam" id="PF00931">
    <property type="entry name" value="NB-ARC"/>
    <property type="match status" value="1"/>
</dbReference>
<dbReference type="GO" id="GO:0006952">
    <property type="term" value="P:defense response"/>
    <property type="evidence" value="ECO:0007669"/>
    <property type="project" value="UniProtKB-KW"/>
</dbReference>
<evidence type="ECO:0000256" key="2">
    <source>
        <dbReference type="ARBA" id="ARBA00022614"/>
    </source>
</evidence>
<feature type="domain" description="NB-ARC" evidence="4">
    <location>
        <begin position="1"/>
        <end position="148"/>
    </location>
</feature>
<organism evidence="5">
    <name type="scientific">Ipomoea batatas</name>
    <name type="common">Sweet potato</name>
    <name type="synonym">Convolvulus batatas</name>
    <dbReference type="NCBI Taxonomy" id="4120"/>
    <lineage>
        <taxon>Eukaryota</taxon>
        <taxon>Viridiplantae</taxon>
        <taxon>Streptophyta</taxon>
        <taxon>Embryophyta</taxon>
        <taxon>Tracheophyta</taxon>
        <taxon>Spermatophyta</taxon>
        <taxon>Magnoliopsida</taxon>
        <taxon>eudicotyledons</taxon>
        <taxon>Gunneridae</taxon>
        <taxon>Pentapetalae</taxon>
        <taxon>asterids</taxon>
        <taxon>lamiids</taxon>
        <taxon>Solanales</taxon>
        <taxon>Convolvulaceae</taxon>
        <taxon>Ipomoeeae</taxon>
        <taxon>Ipomoea</taxon>
    </lineage>
</organism>
<dbReference type="EMBL" id="EF641122">
    <property type="protein sequence ID" value="ABR37219.1"/>
    <property type="molecule type" value="Genomic_DNA"/>
</dbReference>
<dbReference type="InterPro" id="IPR002182">
    <property type="entry name" value="NB-ARC"/>
</dbReference>